<evidence type="ECO:0000256" key="3">
    <source>
        <dbReference type="ARBA" id="ARBA00022777"/>
    </source>
</evidence>
<dbReference type="RefSeq" id="WP_097653746.1">
    <property type="nucleotide sequence ID" value="NZ_LYXE01000110.1"/>
</dbReference>
<dbReference type="SMART" id="SM00100">
    <property type="entry name" value="cNMP"/>
    <property type="match status" value="1"/>
</dbReference>
<dbReference type="InterPro" id="IPR004358">
    <property type="entry name" value="Sig_transdc_His_kin-like_C"/>
</dbReference>
<keyword evidence="8" id="KW-1185">Reference proteome</keyword>
<dbReference type="EC" id="2.7.13.3" evidence="2"/>
<keyword evidence="3" id="KW-0418">Kinase</keyword>
<evidence type="ECO:0000259" key="6">
    <source>
        <dbReference type="PROSITE" id="PS50109"/>
    </source>
</evidence>
<dbReference type="SUPFAM" id="SSF51206">
    <property type="entry name" value="cAMP-binding domain-like"/>
    <property type="match status" value="1"/>
</dbReference>
<gene>
    <name evidence="7" type="ORF">A9Q02_02785</name>
</gene>
<reference evidence="7 8" key="1">
    <citation type="submission" date="2016-05" db="EMBL/GenBank/DDBJ databases">
        <authorList>
            <person name="Lavstsen T."/>
            <person name="Jespersen J.S."/>
        </authorList>
    </citation>
    <scope>NUCLEOTIDE SEQUENCE [LARGE SCALE GENOMIC DNA]</scope>
    <source>
        <strain evidence="7 8">B7-9</strain>
    </source>
</reference>
<dbReference type="EMBL" id="LYXE01000110">
    <property type="protein sequence ID" value="PDV98024.1"/>
    <property type="molecule type" value="Genomic_DNA"/>
</dbReference>
<dbReference type="GO" id="GO:0004673">
    <property type="term" value="F:protein histidine kinase activity"/>
    <property type="evidence" value="ECO:0007669"/>
    <property type="project" value="UniProtKB-EC"/>
</dbReference>
<organism evidence="7 8">
    <name type="scientific">Candidatus Chloroploca asiatica</name>
    <dbReference type="NCBI Taxonomy" id="1506545"/>
    <lineage>
        <taxon>Bacteria</taxon>
        <taxon>Bacillati</taxon>
        <taxon>Chloroflexota</taxon>
        <taxon>Chloroflexia</taxon>
        <taxon>Chloroflexales</taxon>
        <taxon>Chloroflexineae</taxon>
        <taxon>Oscillochloridaceae</taxon>
        <taxon>Candidatus Chloroploca</taxon>
    </lineage>
</organism>
<comment type="caution">
    <text evidence="7">The sequence shown here is derived from an EMBL/GenBank/DDBJ whole genome shotgun (WGS) entry which is preliminary data.</text>
</comment>
<keyword evidence="3" id="KW-0808">Transferase</keyword>
<feature type="domain" description="Histidine kinase" evidence="6">
    <location>
        <begin position="238"/>
        <end position="459"/>
    </location>
</feature>
<evidence type="ECO:0000313" key="8">
    <source>
        <dbReference type="Proteomes" id="UP000220922"/>
    </source>
</evidence>
<dbReference type="PANTHER" id="PTHR43065:SF48">
    <property type="entry name" value="HISTIDINE KINASE"/>
    <property type="match status" value="1"/>
</dbReference>
<proteinExistence type="predicted"/>
<comment type="catalytic activity">
    <reaction evidence="1">
        <text>ATP + protein L-histidine = ADP + protein N-phospho-L-histidine.</text>
        <dbReference type="EC" id="2.7.13.3"/>
    </reaction>
</comment>
<accession>A0A2H3KJC3</accession>
<dbReference type="PROSITE" id="PS50109">
    <property type="entry name" value="HIS_KIN"/>
    <property type="match status" value="1"/>
</dbReference>
<dbReference type="Gene3D" id="2.60.120.10">
    <property type="entry name" value="Jelly Rolls"/>
    <property type="match status" value="1"/>
</dbReference>
<sequence length="464" mass="49978">MLTSSELAGLPLFEDLTDDELAWVLANSYEQALVVGEVFMHEGDLADRFYVVLEGELQIARMLDGTRKVIGTTPRGIIGGEISLLNAVPSMVTIQAIVPSRALVMGVQAFRQMFAAAPTLGSKVLQIASQRMYGFASMRQQQEKLAALGQLSAGLAHELNNPASAARRAAVSLREMLPSLQARALRLGVHHHHLPLERLTDFQALLIERQENLPPLSSLERSDYEDQLGDWLDDHGVAEAYALAAPLVAAGVTVDELAGLISGLDAATSTETLGWIAEAATVDGLLAELELSTRRVAELVAAVKAYSYMDQAPIQEVDLNRDLAHTLVVLRHRLKGITVINEYSQDLPMLMGRGGELNQVWTNLIVNAADALKGSGTIKIITRCEHNFAMVEIADDGPGIPPDVLPRIFEPFFTTKGVGAGTGLGLDISYRIITQHNGTIEVQSQPGATRFIVRLPVSASGASA</sequence>
<dbReference type="SUPFAM" id="SSF55874">
    <property type="entry name" value="ATPase domain of HSP90 chaperone/DNA topoisomerase II/histidine kinase"/>
    <property type="match status" value="1"/>
</dbReference>
<keyword evidence="4" id="KW-0902">Two-component regulatory system</keyword>
<evidence type="ECO:0000256" key="4">
    <source>
        <dbReference type="ARBA" id="ARBA00023012"/>
    </source>
</evidence>
<dbReference type="Gene3D" id="3.30.565.10">
    <property type="entry name" value="Histidine kinase-like ATPase, C-terminal domain"/>
    <property type="match status" value="1"/>
</dbReference>
<evidence type="ECO:0000259" key="5">
    <source>
        <dbReference type="PROSITE" id="PS50042"/>
    </source>
</evidence>
<dbReference type="OrthoDB" id="9784397at2"/>
<dbReference type="InterPro" id="IPR005467">
    <property type="entry name" value="His_kinase_dom"/>
</dbReference>
<dbReference type="Pfam" id="PF00027">
    <property type="entry name" value="cNMP_binding"/>
    <property type="match status" value="1"/>
</dbReference>
<dbReference type="PROSITE" id="PS50042">
    <property type="entry name" value="CNMP_BINDING_3"/>
    <property type="match status" value="1"/>
</dbReference>
<dbReference type="PANTHER" id="PTHR43065">
    <property type="entry name" value="SENSOR HISTIDINE KINASE"/>
    <property type="match status" value="1"/>
</dbReference>
<dbReference type="GO" id="GO:0000160">
    <property type="term" value="P:phosphorelay signal transduction system"/>
    <property type="evidence" value="ECO:0007669"/>
    <property type="project" value="UniProtKB-KW"/>
</dbReference>
<dbReference type="SMART" id="SM00387">
    <property type="entry name" value="HATPase_c"/>
    <property type="match status" value="1"/>
</dbReference>
<dbReference type="Gene3D" id="1.10.287.130">
    <property type="match status" value="1"/>
</dbReference>
<dbReference type="InterPro" id="IPR003594">
    <property type="entry name" value="HATPase_dom"/>
</dbReference>
<dbReference type="InterPro" id="IPR014710">
    <property type="entry name" value="RmlC-like_jellyroll"/>
</dbReference>
<dbReference type="Proteomes" id="UP000220922">
    <property type="component" value="Unassembled WGS sequence"/>
</dbReference>
<dbReference type="InterPro" id="IPR018490">
    <property type="entry name" value="cNMP-bd_dom_sf"/>
</dbReference>
<feature type="domain" description="Cyclic nucleotide-binding" evidence="5">
    <location>
        <begin position="12"/>
        <end position="114"/>
    </location>
</feature>
<dbReference type="Pfam" id="PF02518">
    <property type="entry name" value="HATPase_c"/>
    <property type="match status" value="1"/>
</dbReference>
<dbReference type="PRINTS" id="PR00344">
    <property type="entry name" value="BCTRLSENSOR"/>
</dbReference>
<dbReference type="InterPro" id="IPR036890">
    <property type="entry name" value="HATPase_C_sf"/>
</dbReference>
<evidence type="ECO:0000256" key="2">
    <source>
        <dbReference type="ARBA" id="ARBA00012438"/>
    </source>
</evidence>
<name>A0A2H3KJC3_9CHLR</name>
<dbReference type="InterPro" id="IPR000595">
    <property type="entry name" value="cNMP-bd_dom"/>
</dbReference>
<dbReference type="AlphaFoldDB" id="A0A2H3KJC3"/>
<evidence type="ECO:0000313" key="7">
    <source>
        <dbReference type="EMBL" id="PDV98024.1"/>
    </source>
</evidence>
<dbReference type="CDD" id="cd00038">
    <property type="entry name" value="CAP_ED"/>
    <property type="match status" value="1"/>
</dbReference>
<protein>
    <recommendedName>
        <fullName evidence="2">histidine kinase</fullName>
        <ecNumber evidence="2">2.7.13.3</ecNumber>
    </recommendedName>
</protein>
<evidence type="ECO:0000256" key="1">
    <source>
        <dbReference type="ARBA" id="ARBA00000085"/>
    </source>
</evidence>